<dbReference type="SUPFAM" id="SSF53474">
    <property type="entry name" value="alpha/beta-Hydrolases"/>
    <property type="match status" value="1"/>
</dbReference>
<comment type="caution">
    <text evidence="2">The sequence shown here is derived from an EMBL/GenBank/DDBJ whole genome shotgun (WGS) entry which is preliminary data.</text>
</comment>
<dbReference type="Gene3D" id="3.40.50.1820">
    <property type="entry name" value="alpha/beta hydrolase"/>
    <property type="match status" value="1"/>
</dbReference>
<proteinExistence type="predicted"/>
<evidence type="ECO:0000313" key="3">
    <source>
        <dbReference type="Proteomes" id="UP001597260"/>
    </source>
</evidence>
<evidence type="ECO:0000259" key="1">
    <source>
        <dbReference type="SMART" id="SM00824"/>
    </source>
</evidence>
<dbReference type="InterPro" id="IPR001031">
    <property type="entry name" value="Thioesterase"/>
</dbReference>
<accession>A0ABW3YM82</accession>
<protein>
    <submittedName>
        <fullName evidence="2">Alpha/beta fold hydrolase</fullName>
    </submittedName>
</protein>
<sequence length="247" mass="26951">MARATLGRLIPLLRRGQRPVCVMLPGAGGGLQPYLRLAGFFGQTHNVYAVRAAGLIPDEEPEDRVQVMADSAVRALDEAGIVPDLVFGWSMGGVIGWETCVRLADRGVRPALVLLDSSPLPRKATGEGDTWLLDRVVQMLGPRPDRATVERVRRTLLAQMAALSDYRTERPYAGRVLLVTCSDPDPMRQPSVQAWRTLASDLREGHLDVDHFEVFDQVHLPGLVDALTPFLDRDAGQPTTRAAGSAV</sequence>
<dbReference type="EMBL" id="JBHTMP010000050">
    <property type="protein sequence ID" value="MFD1324527.1"/>
    <property type="molecule type" value="Genomic_DNA"/>
</dbReference>
<gene>
    <name evidence="2" type="ORF">ACFQ4H_25910</name>
</gene>
<dbReference type="InterPro" id="IPR020802">
    <property type="entry name" value="TesA-like"/>
</dbReference>
<keyword evidence="2" id="KW-0378">Hydrolase</keyword>
<evidence type="ECO:0000313" key="2">
    <source>
        <dbReference type="EMBL" id="MFD1324527.1"/>
    </source>
</evidence>
<organism evidence="2 3">
    <name type="scientific">Micromonospora sonneratiae</name>
    <dbReference type="NCBI Taxonomy" id="1184706"/>
    <lineage>
        <taxon>Bacteria</taxon>
        <taxon>Bacillati</taxon>
        <taxon>Actinomycetota</taxon>
        <taxon>Actinomycetes</taxon>
        <taxon>Micromonosporales</taxon>
        <taxon>Micromonosporaceae</taxon>
        <taxon>Micromonospora</taxon>
    </lineage>
</organism>
<keyword evidence="3" id="KW-1185">Reference proteome</keyword>
<dbReference type="Proteomes" id="UP001597260">
    <property type="component" value="Unassembled WGS sequence"/>
</dbReference>
<dbReference type="InterPro" id="IPR029058">
    <property type="entry name" value="AB_hydrolase_fold"/>
</dbReference>
<dbReference type="Pfam" id="PF00975">
    <property type="entry name" value="Thioesterase"/>
    <property type="match status" value="1"/>
</dbReference>
<dbReference type="SMART" id="SM00824">
    <property type="entry name" value="PKS_TE"/>
    <property type="match status" value="1"/>
</dbReference>
<name>A0ABW3YM82_9ACTN</name>
<reference evidence="3" key="1">
    <citation type="journal article" date="2019" name="Int. J. Syst. Evol. Microbiol.">
        <title>The Global Catalogue of Microorganisms (GCM) 10K type strain sequencing project: providing services to taxonomists for standard genome sequencing and annotation.</title>
        <authorList>
            <consortium name="The Broad Institute Genomics Platform"/>
            <consortium name="The Broad Institute Genome Sequencing Center for Infectious Disease"/>
            <person name="Wu L."/>
            <person name="Ma J."/>
        </authorList>
    </citation>
    <scope>NUCLEOTIDE SEQUENCE [LARGE SCALE GENOMIC DNA]</scope>
    <source>
        <strain evidence="3">JCM 31037</strain>
    </source>
</reference>
<feature type="domain" description="Thioesterase TesA-like" evidence="1">
    <location>
        <begin position="20"/>
        <end position="231"/>
    </location>
</feature>
<dbReference type="RefSeq" id="WP_377575310.1">
    <property type="nucleotide sequence ID" value="NZ_JBHTMP010000050.1"/>
</dbReference>
<dbReference type="GO" id="GO:0016787">
    <property type="term" value="F:hydrolase activity"/>
    <property type="evidence" value="ECO:0007669"/>
    <property type="project" value="UniProtKB-KW"/>
</dbReference>